<dbReference type="EMBL" id="WJXW01000014">
    <property type="protein sequence ID" value="KAF9730380.1"/>
    <property type="molecule type" value="Genomic_DNA"/>
</dbReference>
<dbReference type="SUPFAM" id="SSF75005">
    <property type="entry name" value="Arabinanase/levansucrase/invertase"/>
    <property type="match status" value="1"/>
</dbReference>
<evidence type="ECO:0000313" key="1">
    <source>
        <dbReference type="EMBL" id="KAF9730380.1"/>
    </source>
</evidence>
<dbReference type="AlphaFoldDB" id="A0A9P6G8G1"/>
<sequence>MQDDDGTTYLAGSFDGKTMLQAPLDFETDEVLAPLVSIWNGAGLPSPKAPHVNNKNGRYNLEPYNSIFPMGREAVLTSVTWREGD</sequence>
<name>A0A9P6G8G1_9PLEO</name>
<evidence type="ECO:0000313" key="2">
    <source>
        <dbReference type="Proteomes" id="UP000756921"/>
    </source>
</evidence>
<protein>
    <submittedName>
        <fullName evidence="1">Beta-xylosidase</fullName>
    </submittedName>
</protein>
<dbReference type="Gene3D" id="2.115.10.20">
    <property type="entry name" value="Glycosyl hydrolase domain, family 43"/>
    <property type="match status" value="1"/>
</dbReference>
<dbReference type="InterPro" id="IPR023296">
    <property type="entry name" value="Glyco_hydro_beta-prop_sf"/>
</dbReference>
<accession>A0A9P6G8G1</accession>
<comment type="caution">
    <text evidence="1">The sequence shown here is derived from an EMBL/GenBank/DDBJ whole genome shotgun (WGS) entry which is preliminary data.</text>
</comment>
<keyword evidence="2" id="KW-1185">Reference proteome</keyword>
<gene>
    <name evidence="1" type="ORF">PMIN01_11249</name>
</gene>
<reference evidence="1" key="1">
    <citation type="journal article" date="2020" name="Mol. Plant Microbe Interact.">
        <title>Genome Sequence of the Biocontrol Agent Coniothyrium minitans strain Conio (IMI 134523).</title>
        <authorList>
            <person name="Patel D."/>
            <person name="Shittu T.A."/>
            <person name="Baroncelli R."/>
            <person name="Muthumeenakshi S."/>
            <person name="Osborne T.H."/>
            <person name="Janganan T.K."/>
            <person name="Sreenivasaprasad S."/>
        </authorList>
    </citation>
    <scope>NUCLEOTIDE SEQUENCE</scope>
    <source>
        <strain evidence="1">Conio</strain>
    </source>
</reference>
<dbReference type="Proteomes" id="UP000756921">
    <property type="component" value="Unassembled WGS sequence"/>
</dbReference>
<organism evidence="1 2">
    <name type="scientific">Paraphaeosphaeria minitans</name>
    <dbReference type="NCBI Taxonomy" id="565426"/>
    <lineage>
        <taxon>Eukaryota</taxon>
        <taxon>Fungi</taxon>
        <taxon>Dikarya</taxon>
        <taxon>Ascomycota</taxon>
        <taxon>Pezizomycotina</taxon>
        <taxon>Dothideomycetes</taxon>
        <taxon>Pleosporomycetidae</taxon>
        <taxon>Pleosporales</taxon>
        <taxon>Massarineae</taxon>
        <taxon>Didymosphaeriaceae</taxon>
        <taxon>Paraphaeosphaeria</taxon>
    </lineage>
</organism>
<proteinExistence type="predicted"/>